<reference evidence="2" key="1">
    <citation type="submission" date="2020-06" db="EMBL/GenBank/DDBJ databases">
        <title>WGS assembly of Ceratodon purpureus strain R40.</title>
        <authorList>
            <person name="Carey S.B."/>
            <person name="Jenkins J."/>
            <person name="Shu S."/>
            <person name="Lovell J.T."/>
            <person name="Sreedasyam A."/>
            <person name="Maumus F."/>
            <person name="Tiley G.P."/>
            <person name="Fernandez-Pozo N."/>
            <person name="Barry K."/>
            <person name="Chen C."/>
            <person name="Wang M."/>
            <person name="Lipzen A."/>
            <person name="Daum C."/>
            <person name="Saski C.A."/>
            <person name="Payton A.C."/>
            <person name="Mcbreen J.C."/>
            <person name="Conrad R.E."/>
            <person name="Kollar L.M."/>
            <person name="Olsson S."/>
            <person name="Huttunen S."/>
            <person name="Landis J.B."/>
            <person name="Wickett N.J."/>
            <person name="Johnson M.G."/>
            <person name="Rensing S.A."/>
            <person name="Grimwood J."/>
            <person name="Schmutz J."/>
            <person name="Mcdaniel S.F."/>
        </authorList>
    </citation>
    <scope>NUCLEOTIDE SEQUENCE</scope>
    <source>
        <strain evidence="2">R40</strain>
    </source>
</reference>
<organism evidence="2 3">
    <name type="scientific">Ceratodon purpureus</name>
    <name type="common">Fire moss</name>
    <name type="synonym">Dicranum purpureum</name>
    <dbReference type="NCBI Taxonomy" id="3225"/>
    <lineage>
        <taxon>Eukaryota</taxon>
        <taxon>Viridiplantae</taxon>
        <taxon>Streptophyta</taxon>
        <taxon>Embryophyta</taxon>
        <taxon>Bryophyta</taxon>
        <taxon>Bryophytina</taxon>
        <taxon>Bryopsida</taxon>
        <taxon>Dicranidae</taxon>
        <taxon>Pseudoditrichales</taxon>
        <taxon>Ditrichaceae</taxon>
        <taxon>Ceratodon</taxon>
    </lineage>
</organism>
<protein>
    <submittedName>
        <fullName evidence="2">Uncharacterized protein</fullName>
    </submittedName>
</protein>
<feature type="region of interest" description="Disordered" evidence="1">
    <location>
        <begin position="94"/>
        <end position="127"/>
    </location>
</feature>
<feature type="region of interest" description="Disordered" evidence="1">
    <location>
        <begin position="1"/>
        <end position="80"/>
    </location>
</feature>
<dbReference type="AlphaFoldDB" id="A0A8T0HZS2"/>
<comment type="caution">
    <text evidence="2">The sequence shown here is derived from an EMBL/GenBank/DDBJ whole genome shotgun (WGS) entry which is preliminary data.</text>
</comment>
<feature type="compositionally biased region" description="Polar residues" evidence="1">
    <location>
        <begin position="901"/>
        <end position="924"/>
    </location>
</feature>
<sequence>MGSPSSGSRVQKTMSLTRGKHQQSRSAGASLQLEKLGQLENSRSAEKLSSCAALSPRTPEEQSIPGDKNLKRRTRSSQGLELNCVPLGTEEKKPFSSVSFGGQRRSVSGSVTPKGVGSPRAKGMCSSPGVDKYAVAKIAASLFHSSTNLEQSVPLSRVAHRVVPDAGGRTRTGGSEVDNRDTLAELNQQVSQRELERLQAVVAHRGENGSSRNECSQLLEKKVKGDKACRNQTNAVPFSCNGSGAPLAVTGAMSCATGDDENSHPKAAEVPMISVGNPSHGTLASTENSWPKGGYLSSNAAHLPVKDIHPVCFETTNKLRTEQVPTVSTDMGYDLLPEITRSSSLSTVASTHQAYLSRDSNYKGPELAGCEPLFLEQQSEHLSNETHPENTYRINHPDMLPTSNSCPAGIDLSCQDIKEVTLPGTSEAFETNVLVCNQGSEMEKKAHSVIAYSSDKVDEAGLTKAEILSSLVCEKDSVLVPEESKQVVIDESQGKEVKEFHFSAEKEVDLRKINGSESCLRKSTSFELGEKKTKVRKRRRSVSASGIGAMLLKIVRTSEPESIGGRSLPRAESEVSGSSPLPPTANLHQCAPFETETNNTIEAVDMDVEYEDCSSELADTAIACNDASVEVFSENKDTKRPSEGVKLQLVDETQSNKIKNYTEGQAKLVSHNSQEEDQIAGSGSRSFNDECDKRVISLVTTGDCNSHSAITADSDPCEEQQQLGERFLDARDKSLDRNSSFESIEASSPIAQAPKDFANQALVVKENAKMNGHSGNMEDSLGGSQRRRRNGGRGRMSHDFDSSTVAIEESRRSLSLVDENLCMITSPDRSRSFASMLQVSPRQSIDDPTHSRLPPSSISILTNPSFSSSHQDRLWEEQAEYSSGGRGTPSRDDDDEAAGNHTPSSSAAISSDDQLRSTGASMRRSSQEKDTGSLSCSGFASDSGRSHEKRKMGQFEKKRRQPQRSPLHSLLAAEDLQDEPPANQRSPERHHFLKQILSRIRGKSSSPKSSPHKPRSQKTPKRRNSMIWGSCLCFSHVNYASA</sequence>
<feature type="region of interest" description="Disordered" evidence="1">
    <location>
        <begin position="829"/>
        <end position="966"/>
    </location>
</feature>
<evidence type="ECO:0000256" key="1">
    <source>
        <dbReference type="SAM" id="MobiDB-lite"/>
    </source>
</evidence>
<dbReference type="Proteomes" id="UP000822688">
    <property type="component" value="Chromosome 5"/>
</dbReference>
<dbReference type="EMBL" id="CM026425">
    <property type="protein sequence ID" value="KAG0576277.1"/>
    <property type="molecule type" value="Genomic_DNA"/>
</dbReference>
<evidence type="ECO:0000313" key="3">
    <source>
        <dbReference type="Proteomes" id="UP000822688"/>
    </source>
</evidence>
<gene>
    <name evidence="2" type="ORF">KC19_5G068200</name>
</gene>
<feature type="region of interest" description="Disordered" evidence="1">
    <location>
        <begin position="561"/>
        <end position="585"/>
    </location>
</feature>
<accession>A0A8T0HZS2</accession>
<feature type="compositionally biased region" description="Polar residues" evidence="1">
    <location>
        <begin position="96"/>
        <end position="111"/>
    </location>
</feature>
<proteinExistence type="predicted"/>
<feature type="compositionally biased region" description="Basic residues" evidence="1">
    <location>
        <begin position="1010"/>
        <end position="1023"/>
    </location>
</feature>
<feature type="compositionally biased region" description="Polar residues" evidence="1">
    <location>
        <begin position="854"/>
        <end position="869"/>
    </location>
</feature>
<feature type="region of interest" description="Disordered" evidence="1">
    <location>
        <begin position="769"/>
        <end position="809"/>
    </location>
</feature>
<name>A0A8T0HZS2_CERPU</name>
<feature type="compositionally biased region" description="Polar residues" evidence="1">
    <location>
        <begin position="1"/>
        <end position="16"/>
    </location>
</feature>
<keyword evidence="3" id="KW-1185">Reference proteome</keyword>
<feature type="compositionally biased region" description="Polar residues" evidence="1">
    <location>
        <begin position="832"/>
        <end position="843"/>
    </location>
</feature>
<evidence type="ECO:0000313" key="2">
    <source>
        <dbReference type="EMBL" id="KAG0576277.1"/>
    </source>
</evidence>
<feature type="region of interest" description="Disordered" evidence="1">
    <location>
        <begin position="996"/>
        <end position="1023"/>
    </location>
</feature>